<organism evidence="1 2">
    <name type="scientific">Somion occarium</name>
    <dbReference type="NCBI Taxonomy" id="3059160"/>
    <lineage>
        <taxon>Eukaryota</taxon>
        <taxon>Fungi</taxon>
        <taxon>Dikarya</taxon>
        <taxon>Basidiomycota</taxon>
        <taxon>Agaricomycotina</taxon>
        <taxon>Agaricomycetes</taxon>
        <taxon>Polyporales</taxon>
        <taxon>Cerrenaceae</taxon>
        <taxon>Somion</taxon>
    </lineage>
</organism>
<gene>
    <name evidence="1" type="ORF">GFSPODELE1_LOCUS11151</name>
</gene>
<accession>A0ABP1EEG8</accession>
<dbReference type="Proteomes" id="UP001497453">
    <property type="component" value="Chromosome 9"/>
</dbReference>
<evidence type="ECO:0000313" key="1">
    <source>
        <dbReference type="EMBL" id="CAL1717294.1"/>
    </source>
</evidence>
<reference evidence="2" key="1">
    <citation type="submission" date="2024-04" db="EMBL/GenBank/DDBJ databases">
        <authorList>
            <person name="Shaw F."/>
            <person name="Minotto A."/>
        </authorList>
    </citation>
    <scope>NUCLEOTIDE SEQUENCE [LARGE SCALE GENOMIC DNA]</scope>
</reference>
<evidence type="ECO:0000313" key="2">
    <source>
        <dbReference type="Proteomes" id="UP001497453"/>
    </source>
</evidence>
<proteinExistence type="predicted"/>
<sequence>MAAAPHGSNQLDTLEQHAYATRQDENNQVTVVEELRGRNSQTSLLQLPDKILLSIVEYNTHIFRWLAWRSITNIRLHMVKYKILAMSQVCHKLRSLLTSSPDPWTVIISLPYTTTSFVLELLHRATPRPVDFIAVTDAPYRSLLPQLQAALPVMRSVAIELSPGFDDVRPDDFQPISGVAPHLRSLMLTHPVVSETRRMLIPSIFDDVDCPEIVSLEVVNMTFSPAQFAWSGQLTRLVLLVDPEPVSEFLSPLILELHFLLVNVLSHVPLLEDLELGGVLRPEKNNYQLLSGIEVDLCQLQQLRVTNHGRSPSLLLKHINIPVSARIHLDFKSCMHQSSVRELVEIVSQKLCAGVTSLSGFAVRPVTGGGQGAFIEGYTEVDSMTEILSEDRYLFRVFVPSPFQQQLWPSTFLATLARLPLGNVKIFHMDMWSSGCSISNVETLLRAMPLIHTLSWSERTLKHLASFLMADSKEVEEAEEVNLSNKHLLLSSLKSLIIRGVELGGDSEAIQAFQSLCLALKERQMLQIPIHSLLLYDCTEVSEEDLRLLASYVIECFYDDTLISV</sequence>
<keyword evidence="2" id="KW-1185">Reference proteome</keyword>
<name>A0ABP1EEG8_9APHY</name>
<dbReference type="EMBL" id="OZ037952">
    <property type="protein sequence ID" value="CAL1717294.1"/>
    <property type="molecule type" value="Genomic_DNA"/>
</dbReference>
<protein>
    <recommendedName>
        <fullName evidence="3">F-box domain-containing protein</fullName>
    </recommendedName>
</protein>
<evidence type="ECO:0008006" key="3">
    <source>
        <dbReference type="Google" id="ProtNLM"/>
    </source>
</evidence>